<dbReference type="AlphaFoldDB" id="A0A6P5PLG9"/>
<dbReference type="Pfam" id="PF12443">
    <property type="entry name" value="AKNA"/>
    <property type="match status" value="1"/>
</dbReference>
<evidence type="ECO:0000313" key="3">
    <source>
        <dbReference type="Proteomes" id="UP000515126"/>
    </source>
</evidence>
<accession>A0A6P5PLG9</accession>
<dbReference type="KEGG" id="mcal:110291440"/>
<feature type="compositionally biased region" description="Basic residues" evidence="1">
    <location>
        <begin position="460"/>
        <end position="470"/>
    </location>
</feature>
<feature type="region of interest" description="Disordered" evidence="1">
    <location>
        <begin position="1"/>
        <end position="21"/>
    </location>
</feature>
<gene>
    <name evidence="4 5" type="primary">Aknad1</name>
</gene>
<name>A0A6P5PLG9_MUSCR</name>
<evidence type="ECO:0000256" key="1">
    <source>
        <dbReference type="SAM" id="MobiDB-lite"/>
    </source>
</evidence>
<dbReference type="GeneID" id="110291440"/>
<protein>
    <submittedName>
        <fullName evidence="4 5">Protein AKNAD1</fullName>
    </submittedName>
</protein>
<feature type="compositionally biased region" description="Low complexity" evidence="1">
    <location>
        <begin position="171"/>
        <end position="182"/>
    </location>
</feature>
<evidence type="ECO:0000313" key="4">
    <source>
        <dbReference type="RefSeq" id="XP_021014263.1"/>
    </source>
</evidence>
<evidence type="ECO:0000313" key="5">
    <source>
        <dbReference type="RefSeq" id="XP_021014264.1"/>
    </source>
</evidence>
<dbReference type="RefSeq" id="XP_021014263.1">
    <property type="nucleotide sequence ID" value="XM_021158604.1"/>
</dbReference>
<keyword evidence="3" id="KW-1185">Reference proteome</keyword>
<dbReference type="InterPro" id="IPR052655">
    <property type="entry name" value="AKNA_Centrosome-Trans_reg"/>
</dbReference>
<dbReference type="PANTHER" id="PTHR21510:SF16">
    <property type="entry name" value="PROTEIN AKNAD1"/>
    <property type="match status" value="1"/>
</dbReference>
<sequence>MDETDFSEDMTYKQQEDLPYDGDFSQMKMCTSYNFTISNDTSPVSAEVVLAGEDPQEVASNCEVRQDTALLATWDKMTEHVSNRHDKDKQCALASPVPADKEDTSKSHVSDILLHHLSGEQFFRGPGAGYEALPETLTAESLEDSDTLTNIISCYAKKYYFKEQTPEFTGQPSPQNSSANSSKPCCSPGTEGENASPLEEAVAAGKSTHQEDPSFLTRTKGPGDKYKSCLRQTPQRQLPDKANSGDWLRYSQAQVHYQFPDFPKVSPKGKLSRNTITNKPLTIANEGGHSPRLTSKSTVVQDNLGTTSVSNRVEKQQEQKWKFPEPLQQIQVQPATHTCQEPLTGLEPEKCCLNLTPTPQKDPFSNSYIFQKISHGKQMCQKLKEQTDQLKNKVQEFSKRIKQDSLCHLQDKRLMNKAHAGCLPGPWGSRGSEVTGLPRGGPQEATSKELSELALKMKQKMEKRGHRRTNCGKFSSSIHEKTPPQDSALGTDPGPNFCPDPGTGLQSNKCEAYGSKTQNSQRVCEEDPPKEFYYRYDTPGQDDLNHGGGYIFVQPHFLHENKISASSWSKAKWIWSWRVNSEPVQDEPDPAAGKYPKTYLTSTSDLATPSPHLCCLGIPRIQSLCPSNNMEEMESKILNSPLEHALRTATILKKNTDQMIKSIAEDLAKAQGWRHQLRYY</sequence>
<evidence type="ECO:0000259" key="2">
    <source>
        <dbReference type="Pfam" id="PF12443"/>
    </source>
</evidence>
<feature type="region of interest" description="Disordered" evidence="1">
    <location>
        <begin position="166"/>
        <end position="229"/>
    </location>
</feature>
<reference evidence="4 5" key="1">
    <citation type="submission" date="2025-04" db="UniProtKB">
        <authorList>
            <consortium name="RefSeq"/>
        </authorList>
    </citation>
    <scope>IDENTIFICATION</scope>
</reference>
<feature type="region of interest" description="Disordered" evidence="1">
    <location>
        <begin position="460"/>
        <end position="496"/>
    </location>
</feature>
<dbReference type="PANTHER" id="PTHR21510">
    <property type="entry name" value="AKNA DOMAIN-CONTAINING PROTEIN"/>
    <property type="match status" value="1"/>
</dbReference>
<proteinExistence type="predicted"/>
<dbReference type="InterPro" id="IPR022150">
    <property type="entry name" value="AKNA_dom"/>
</dbReference>
<dbReference type="RefSeq" id="XP_021014264.1">
    <property type="nucleotide sequence ID" value="XM_021158605.1"/>
</dbReference>
<organism evidence="3 4">
    <name type="scientific">Mus caroli</name>
    <name type="common">Ryukyu mouse</name>
    <name type="synonym">Ricefield mouse</name>
    <dbReference type="NCBI Taxonomy" id="10089"/>
    <lineage>
        <taxon>Eukaryota</taxon>
        <taxon>Metazoa</taxon>
        <taxon>Chordata</taxon>
        <taxon>Craniata</taxon>
        <taxon>Vertebrata</taxon>
        <taxon>Euteleostomi</taxon>
        <taxon>Mammalia</taxon>
        <taxon>Eutheria</taxon>
        <taxon>Euarchontoglires</taxon>
        <taxon>Glires</taxon>
        <taxon>Rodentia</taxon>
        <taxon>Myomorpha</taxon>
        <taxon>Muroidea</taxon>
        <taxon>Muridae</taxon>
        <taxon>Murinae</taxon>
        <taxon>Mus</taxon>
        <taxon>Mus</taxon>
    </lineage>
</organism>
<dbReference type="Proteomes" id="UP000515126">
    <property type="component" value="Chromosome 3"/>
</dbReference>
<feature type="domain" description="AKNA" evidence="2">
    <location>
        <begin position="328"/>
        <end position="418"/>
    </location>
</feature>
<dbReference type="CTD" id="254268"/>